<dbReference type="Proteomes" id="UP000658127">
    <property type="component" value="Unassembled WGS sequence"/>
</dbReference>
<comment type="caution">
    <text evidence="2">The sequence shown here is derived from an EMBL/GenBank/DDBJ whole genome shotgun (WGS) entry which is preliminary data.</text>
</comment>
<sequence length="92" mass="9036">MISLLTKTLAAIALSSALVGATLGQASAQAAPATVTPAADTETGSASGSAEMLLAWPLGFVLFGACFADGDSQTHNPLCQALLDLTAGSTGR</sequence>
<name>A0ABQ2KV08_9NOCA</name>
<evidence type="ECO:0000313" key="3">
    <source>
        <dbReference type="Proteomes" id="UP000658127"/>
    </source>
</evidence>
<protein>
    <submittedName>
        <fullName evidence="2">Uncharacterized protein</fullName>
    </submittedName>
</protein>
<evidence type="ECO:0000313" key="2">
    <source>
        <dbReference type="EMBL" id="GGN93620.1"/>
    </source>
</evidence>
<proteinExistence type="predicted"/>
<evidence type="ECO:0000256" key="1">
    <source>
        <dbReference type="SAM" id="SignalP"/>
    </source>
</evidence>
<dbReference type="EMBL" id="BMNE01000007">
    <property type="protein sequence ID" value="GGN93620.1"/>
    <property type="molecule type" value="Genomic_DNA"/>
</dbReference>
<keyword evidence="1" id="KW-0732">Signal</keyword>
<reference evidence="3" key="1">
    <citation type="journal article" date="2019" name="Int. J. Syst. Evol. Microbiol.">
        <title>The Global Catalogue of Microorganisms (GCM) 10K type strain sequencing project: providing services to taxonomists for standard genome sequencing and annotation.</title>
        <authorList>
            <consortium name="The Broad Institute Genomics Platform"/>
            <consortium name="The Broad Institute Genome Sequencing Center for Infectious Disease"/>
            <person name="Wu L."/>
            <person name="Ma J."/>
        </authorList>
    </citation>
    <scope>NUCLEOTIDE SEQUENCE [LARGE SCALE GENOMIC DNA]</scope>
    <source>
        <strain evidence="3">CGMCC 4.7329</strain>
    </source>
</reference>
<dbReference type="RefSeq" id="WP_189033442.1">
    <property type="nucleotide sequence ID" value="NZ_BMNE01000007.1"/>
</dbReference>
<keyword evidence="3" id="KW-1185">Reference proteome</keyword>
<accession>A0ABQ2KV08</accession>
<feature type="signal peptide" evidence="1">
    <location>
        <begin position="1"/>
        <end position="30"/>
    </location>
</feature>
<gene>
    <name evidence="2" type="ORF">GCM10011610_55740</name>
</gene>
<organism evidence="2 3">
    <name type="scientific">Nocardia rhizosphaerihabitans</name>
    <dbReference type="NCBI Taxonomy" id="1691570"/>
    <lineage>
        <taxon>Bacteria</taxon>
        <taxon>Bacillati</taxon>
        <taxon>Actinomycetota</taxon>
        <taxon>Actinomycetes</taxon>
        <taxon>Mycobacteriales</taxon>
        <taxon>Nocardiaceae</taxon>
        <taxon>Nocardia</taxon>
    </lineage>
</organism>
<feature type="chain" id="PRO_5045672139" evidence="1">
    <location>
        <begin position="31"/>
        <end position="92"/>
    </location>
</feature>